<feature type="transmembrane region" description="Helical" evidence="1">
    <location>
        <begin position="52"/>
        <end position="71"/>
    </location>
</feature>
<evidence type="ECO:0000259" key="2">
    <source>
        <dbReference type="Pfam" id="PF14145"/>
    </source>
</evidence>
<dbReference type="EMBL" id="ANHZ02000007">
    <property type="protein sequence ID" value="EME36892.1"/>
    <property type="molecule type" value="Genomic_DNA"/>
</dbReference>
<feature type="domain" description="YrhK" evidence="2">
    <location>
        <begin position="21"/>
        <end position="76"/>
    </location>
</feature>
<keyword evidence="1" id="KW-1133">Transmembrane helix</keyword>
<dbReference type="InterPro" id="IPR025424">
    <property type="entry name" value="YrhK_domain"/>
</dbReference>
<accession>M2WEF5</accession>
<keyword evidence="4" id="KW-1185">Reference proteome</keyword>
<organism evidence="3 4">
    <name type="scientific">Kocuria palustris PEL</name>
    <dbReference type="NCBI Taxonomy" id="1236550"/>
    <lineage>
        <taxon>Bacteria</taxon>
        <taxon>Bacillati</taxon>
        <taxon>Actinomycetota</taxon>
        <taxon>Actinomycetes</taxon>
        <taxon>Micrococcales</taxon>
        <taxon>Micrococcaceae</taxon>
        <taxon>Kocuria</taxon>
    </lineage>
</organism>
<dbReference type="STRING" id="71999.KPaMU14_12195"/>
<sequence>MAKQDKDLDIRMGHHELVIRQRYEVLSIANDFVLGLVFLVGSILFFGEDTVYLGTWLFVLGSVQMMLRPTIRFVRRTHLQRIRPVQPHETSMDF</sequence>
<comment type="caution">
    <text evidence="3">The sequence shown here is derived from an EMBL/GenBank/DDBJ whole genome shotgun (WGS) entry which is preliminary data.</text>
</comment>
<evidence type="ECO:0000313" key="4">
    <source>
        <dbReference type="Proteomes" id="UP000009877"/>
    </source>
</evidence>
<gene>
    <name evidence="3" type="ORF">C884_02252</name>
</gene>
<feature type="transmembrane region" description="Helical" evidence="1">
    <location>
        <begin position="25"/>
        <end position="46"/>
    </location>
</feature>
<protein>
    <recommendedName>
        <fullName evidence="2">YrhK domain-containing protein</fullName>
    </recommendedName>
</protein>
<dbReference type="AlphaFoldDB" id="M2WEF5"/>
<reference evidence="3 4" key="1">
    <citation type="journal article" date="2014" name="Genome Announc.">
        <title>Draft Genome Sequence of Kocuria palustris PEL.</title>
        <authorList>
            <person name="Sharma G."/>
            <person name="Khatri I."/>
            <person name="Subramanian S."/>
        </authorList>
    </citation>
    <scope>NUCLEOTIDE SEQUENCE [LARGE SCALE GENOMIC DNA]</scope>
    <source>
        <strain evidence="3 4">PEL</strain>
    </source>
</reference>
<dbReference type="Proteomes" id="UP000009877">
    <property type="component" value="Unassembled WGS sequence"/>
</dbReference>
<name>M2WEF5_9MICC</name>
<keyword evidence="1" id="KW-0812">Transmembrane</keyword>
<evidence type="ECO:0000256" key="1">
    <source>
        <dbReference type="SAM" id="Phobius"/>
    </source>
</evidence>
<proteinExistence type="predicted"/>
<keyword evidence="1" id="KW-0472">Membrane</keyword>
<evidence type="ECO:0000313" key="3">
    <source>
        <dbReference type="EMBL" id="EME36892.1"/>
    </source>
</evidence>
<dbReference type="Pfam" id="PF14145">
    <property type="entry name" value="YrhK"/>
    <property type="match status" value="1"/>
</dbReference>
<dbReference type="RefSeq" id="WP_006214281.1">
    <property type="nucleotide sequence ID" value="NZ_ANHZ02000007.1"/>
</dbReference>